<evidence type="ECO:0000256" key="13">
    <source>
        <dbReference type="SAM" id="Phobius"/>
    </source>
</evidence>
<evidence type="ECO:0000256" key="5">
    <source>
        <dbReference type="ARBA" id="ARBA00022692"/>
    </source>
</evidence>
<dbReference type="AlphaFoldDB" id="A0ABC8TV44"/>
<keyword evidence="8" id="KW-0833">Ubl conjugation pathway</keyword>
<dbReference type="EMBL" id="CAUOFW020006168">
    <property type="protein sequence ID" value="CAK9173065.1"/>
    <property type="molecule type" value="Genomic_DNA"/>
</dbReference>
<evidence type="ECO:0000256" key="2">
    <source>
        <dbReference type="ARBA" id="ARBA00004141"/>
    </source>
</evidence>
<feature type="transmembrane region" description="Helical" evidence="13">
    <location>
        <begin position="212"/>
        <end position="240"/>
    </location>
</feature>
<keyword evidence="9" id="KW-0862">Zinc</keyword>
<comment type="caution">
    <text evidence="15">The sequence shown here is derived from an EMBL/GenBank/DDBJ whole genome shotgun (WGS) entry which is preliminary data.</text>
</comment>
<evidence type="ECO:0000256" key="11">
    <source>
        <dbReference type="ARBA" id="ARBA00023136"/>
    </source>
</evidence>
<dbReference type="SMART" id="SM00184">
    <property type="entry name" value="RING"/>
    <property type="match status" value="1"/>
</dbReference>
<evidence type="ECO:0000256" key="3">
    <source>
        <dbReference type="ARBA" id="ARBA00012483"/>
    </source>
</evidence>
<evidence type="ECO:0000256" key="6">
    <source>
        <dbReference type="ARBA" id="ARBA00022723"/>
    </source>
</evidence>
<accession>A0ABC8TV44</accession>
<feature type="transmembrane region" description="Helical" evidence="13">
    <location>
        <begin position="109"/>
        <end position="127"/>
    </location>
</feature>
<comment type="subcellular location">
    <subcellularLocation>
        <location evidence="2">Membrane</location>
        <topology evidence="2">Multi-pass membrane protein</topology>
    </subcellularLocation>
</comment>
<evidence type="ECO:0000256" key="7">
    <source>
        <dbReference type="ARBA" id="ARBA00022771"/>
    </source>
</evidence>
<organism evidence="15 16">
    <name type="scientific">Ilex paraguariensis</name>
    <name type="common">yerba mate</name>
    <dbReference type="NCBI Taxonomy" id="185542"/>
    <lineage>
        <taxon>Eukaryota</taxon>
        <taxon>Viridiplantae</taxon>
        <taxon>Streptophyta</taxon>
        <taxon>Embryophyta</taxon>
        <taxon>Tracheophyta</taxon>
        <taxon>Spermatophyta</taxon>
        <taxon>Magnoliopsida</taxon>
        <taxon>eudicotyledons</taxon>
        <taxon>Gunneridae</taxon>
        <taxon>Pentapetalae</taxon>
        <taxon>asterids</taxon>
        <taxon>campanulids</taxon>
        <taxon>Aquifoliales</taxon>
        <taxon>Aquifoliaceae</taxon>
        <taxon>Ilex</taxon>
    </lineage>
</organism>
<keyword evidence="4" id="KW-0808">Transferase</keyword>
<dbReference type="Proteomes" id="UP001642360">
    <property type="component" value="Unassembled WGS sequence"/>
</dbReference>
<keyword evidence="10 13" id="KW-1133">Transmembrane helix</keyword>
<dbReference type="PANTHER" id="PTHR45977:SF28">
    <property type="entry name" value="OS02G0674700 PROTEIN"/>
    <property type="match status" value="1"/>
</dbReference>
<keyword evidence="5 13" id="KW-0812">Transmembrane</keyword>
<comment type="catalytic activity">
    <reaction evidence="1">
        <text>S-ubiquitinyl-[E2 ubiquitin-conjugating enzyme]-L-cysteine + [acceptor protein]-L-lysine = [E2 ubiquitin-conjugating enzyme]-L-cysteine + N(6)-ubiquitinyl-[acceptor protein]-L-lysine.</text>
        <dbReference type="EC" id="2.3.2.27"/>
    </reaction>
</comment>
<dbReference type="InterPro" id="IPR001841">
    <property type="entry name" value="Znf_RING"/>
</dbReference>
<dbReference type="GO" id="GO:0008270">
    <property type="term" value="F:zinc ion binding"/>
    <property type="evidence" value="ECO:0007669"/>
    <property type="project" value="UniProtKB-KW"/>
</dbReference>
<keyword evidence="7 12" id="KW-0863">Zinc-finger</keyword>
<evidence type="ECO:0000256" key="9">
    <source>
        <dbReference type="ARBA" id="ARBA00022833"/>
    </source>
</evidence>
<evidence type="ECO:0000256" key="4">
    <source>
        <dbReference type="ARBA" id="ARBA00022679"/>
    </source>
</evidence>
<dbReference type="Gene3D" id="3.30.40.10">
    <property type="entry name" value="Zinc/RING finger domain, C3HC4 (zinc finger)"/>
    <property type="match status" value="1"/>
</dbReference>
<name>A0ABC8TV44_9AQUA</name>
<dbReference type="GO" id="GO:0016020">
    <property type="term" value="C:membrane"/>
    <property type="evidence" value="ECO:0007669"/>
    <property type="project" value="UniProtKB-SubCell"/>
</dbReference>
<evidence type="ECO:0000256" key="12">
    <source>
        <dbReference type="PROSITE-ProRule" id="PRU00175"/>
    </source>
</evidence>
<feature type="domain" description="RING-type" evidence="14">
    <location>
        <begin position="301"/>
        <end position="342"/>
    </location>
</feature>
<dbReference type="SUPFAM" id="SSF57850">
    <property type="entry name" value="RING/U-box"/>
    <property type="match status" value="1"/>
</dbReference>
<reference evidence="15 16" key="1">
    <citation type="submission" date="2024-02" db="EMBL/GenBank/DDBJ databases">
        <authorList>
            <person name="Vignale AGUSTIN F."/>
            <person name="Sosa J E."/>
            <person name="Modenutti C."/>
        </authorList>
    </citation>
    <scope>NUCLEOTIDE SEQUENCE [LARGE SCALE GENOMIC DNA]</scope>
</reference>
<evidence type="ECO:0000256" key="1">
    <source>
        <dbReference type="ARBA" id="ARBA00000900"/>
    </source>
</evidence>
<keyword evidence="16" id="KW-1185">Reference proteome</keyword>
<sequence length="356" mass="40235">MFSPSTTTDITTLLLDRTDDDDRRESLRRQTLREASRLLRRVSSRRLMREPSIVVRETAAEQLEARQTDWAYSKPVVILDVVWNLVFIVVATAVLILSKNEMPMVPLRLWILGYILQCVLHEVCVWMEFRRRRRWREGEGIGSSGGYVTLAQLTEAGTSTVANRLEFSNTVFSFIWWLLGFYWVSAAGPALAQYSPHLYWLCLILLAFDVAFIFFCVALACVIGMAVCCCLPCIIAILYAMGGQDGATKKDIEQLSKYKFQRINDVDKLNGEIQGPCGGVMTECGTNTPTEHVISLEDAECSICLSAYVDGVELRELPCRHHFHCVCVDKWLCTNATCPLCKDNIKKIDNHGSEEV</sequence>
<dbReference type="InterPro" id="IPR013083">
    <property type="entry name" value="Znf_RING/FYVE/PHD"/>
</dbReference>
<feature type="transmembrane region" description="Helical" evidence="13">
    <location>
        <begin position="174"/>
        <end position="192"/>
    </location>
</feature>
<evidence type="ECO:0000259" key="14">
    <source>
        <dbReference type="PROSITE" id="PS50089"/>
    </source>
</evidence>
<dbReference type="Pfam" id="PF13639">
    <property type="entry name" value="zf-RING_2"/>
    <property type="match status" value="1"/>
</dbReference>
<dbReference type="PROSITE" id="PS50089">
    <property type="entry name" value="ZF_RING_2"/>
    <property type="match status" value="1"/>
</dbReference>
<evidence type="ECO:0000313" key="15">
    <source>
        <dbReference type="EMBL" id="CAK9173065.1"/>
    </source>
</evidence>
<dbReference type="PANTHER" id="PTHR45977">
    <property type="entry name" value="TARGET OF ERK KINASE MPK-1"/>
    <property type="match status" value="1"/>
</dbReference>
<keyword evidence="6" id="KW-0479">Metal-binding</keyword>
<evidence type="ECO:0000256" key="8">
    <source>
        <dbReference type="ARBA" id="ARBA00022786"/>
    </source>
</evidence>
<proteinExistence type="predicted"/>
<dbReference type="GO" id="GO:0061630">
    <property type="term" value="F:ubiquitin protein ligase activity"/>
    <property type="evidence" value="ECO:0007669"/>
    <property type="project" value="UniProtKB-EC"/>
</dbReference>
<gene>
    <name evidence="15" type="ORF">ILEXP_LOCUS42811</name>
</gene>
<evidence type="ECO:0000256" key="10">
    <source>
        <dbReference type="ARBA" id="ARBA00022989"/>
    </source>
</evidence>
<keyword evidence="11 13" id="KW-0472">Membrane</keyword>
<evidence type="ECO:0000313" key="16">
    <source>
        <dbReference type="Proteomes" id="UP001642360"/>
    </source>
</evidence>
<dbReference type="EC" id="2.3.2.27" evidence="3"/>
<protein>
    <recommendedName>
        <fullName evidence="3">RING-type E3 ubiquitin transferase</fullName>
        <ecNumber evidence="3">2.3.2.27</ecNumber>
    </recommendedName>
</protein>
<feature type="transmembrane region" description="Helical" evidence="13">
    <location>
        <begin position="76"/>
        <end position="97"/>
    </location>
</feature>